<dbReference type="Proteomes" id="UP000052943">
    <property type="component" value="Unassembled WGS sequence"/>
</dbReference>
<dbReference type="EMBL" id="LNFO01001539">
    <property type="protein sequence ID" value="KUF90532.1"/>
    <property type="molecule type" value="Genomic_DNA"/>
</dbReference>
<reference evidence="1 2" key="1">
    <citation type="submission" date="2015-11" db="EMBL/GenBank/DDBJ databases">
        <title>Genomes and virulence difference between two physiological races of Phytophthora nicotianae.</title>
        <authorList>
            <person name="Liu H."/>
            <person name="Ma X."/>
            <person name="Yu H."/>
            <person name="Fang D."/>
            <person name="Li Y."/>
            <person name="Wang X."/>
            <person name="Wang W."/>
            <person name="Dong Y."/>
            <person name="Xiao B."/>
        </authorList>
    </citation>
    <scope>NUCLEOTIDE SEQUENCE [LARGE SCALE GENOMIC DNA]</scope>
    <source>
        <strain evidence="2">race 0</strain>
    </source>
</reference>
<name>A0A0W8D2E9_PHYNI</name>
<dbReference type="OrthoDB" id="126522at2759"/>
<proteinExistence type="predicted"/>
<gene>
    <name evidence="1" type="ORF">AM587_10016652</name>
</gene>
<sequence>MIDVEGDAVFGSFPNERFRFGVEHANGIGEIWLESQAPKKRWGCEVTDVAAFTPADVALPPKDSASLCGVSKMVHSAASRLSPAPMAPDNVVVVEKQAPMSTPTRGDQGWGDIIGHSHYKLVQTDEYRETRNPLGMTIRSHRQHTCKVCSVLRDNRKRAAQSSYYCRECADRRNGGMIFLCDKPRPHDPKEYRNATCSQIWHLMWNNGESIPQTGTSFIRMRKKLKTDSD</sequence>
<accession>A0A0W8D2E9</accession>
<protein>
    <submittedName>
        <fullName evidence="1">Uncharacterized protein</fullName>
    </submittedName>
</protein>
<organism evidence="1 2">
    <name type="scientific">Phytophthora nicotianae</name>
    <name type="common">Potato buckeye rot agent</name>
    <name type="synonym">Phytophthora parasitica</name>
    <dbReference type="NCBI Taxonomy" id="4792"/>
    <lineage>
        <taxon>Eukaryota</taxon>
        <taxon>Sar</taxon>
        <taxon>Stramenopiles</taxon>
        <taxon>Oomycota</taxon>
        <taxon>Peronosporomycetes</taxon>
        <taxon>Peronosporales</taxon>
        <taxon>Peronosporaceae</taxon>
        <taxon>Phytophthora</taxon>
    </lineage>
</organism>
<evidence type="ECO:0000313" key="2">
    <source>
        <dbReference type="Proteomes" id="UP000052943"/>
    </source>
</evidence>
<evidence type="ECO:0000313" key="1">
    <source>
        <dbReference type="EMBL" id="KUF90532.1"/>
    </source>
</evidence>
<dbReference type="AlphaFoldDB" id="A0A0W8D2E9"/>
<comment type="caution">
    <text evidence="1">The sequence shown here is derived from an EMBL/GenBank/DDBJ whole genome shotgun (WGS) entry which is preliminary data.</text>
</comment>